<gene>
    <name evidence="5" type="ORF">CUNI_LOCUS11648</name>
</gene>
<organism evidence="5 6">
    <name type="scientific">Candidula unifasciata</name>
    <dbReference type="NCBI Taxonomy" id="100452"/>
    <lineage>
        <taxon>Eukaryota</taxon>
        <taxon>Metazoa</taxon>
        <taxon>Spiralia</taxon>
        <taxon>Lophotrochozoa</taxon>
        <taxon>Mollusca</taxon>
        <taxon>Gastropoda</taxon>
        <taxon>Heterobranchia</taxon>
        <taxon>Euthyneura</taxon>
        <taxon>Panpulmonata</taxon>
        <taxon>Eupulmonata</taxon>
        <taxon>Stylommatophora</taxon>
        <taxon>Helicina</taxon>
        <taxon>Helicoidea</taxon>
        <taxon>Geomitridae</taxon>
        <taxon>Candidula</taxon>
    </lineage>
</organism>
<dbReference type="Proteomes" id="UP000678393">
    <property type="component" value="Unassembled WGS sequence"/>
</dbReference>
<dbReference type="PANTHER" id="PTHR15036">
    <property type="entry name" value="PIKACHURIN-LIKE PROTEIN"/>
    <property type="match status" value="1"/>
</dbReference>
<dbReference type="PROSITE" id="PS50025">
    <property type="entry name" value="LAM_G_DOMAIN"/>
    <property type="match status" value="1"/>
</dbReference>
<feature type="non-terminal residue" evidence="5">
    <location>
        <position position="192"/>
    </location>
</feature>
<evidence type="ECO:0000313" key="5">
    <source>
        <dbReference type="EMBL" id="CAG5126090.1"/>
    </source>
</evidence>
<dbReference type="PROSITE" id="PS50026">
    <property type="entry name" value="EGF_3"/>
    <property type="match status" value="1"/>
</dbReference>
<dbReference type="GO" id="GO:0016020">
    <property type="term" value="C:membrane"/>
    <property type="evidence" value="ECO:0007669"/>
    <property type="project" value="UniProtKB-SubCell"/>
</dbReference>
<evidence type="ECO:0000256" key="1">
    <source>
        <dbReference type="ARBA" id="ARBA00023157"/>
    </source>
</evidence>
<reference evidence="5" key="1">
    <citation type="submission" date="2021-04" db="EMBL/GenBank/DDBJ databases">
        <authorList>
            <consortium name="Molecular Ecology Group"/>
        </authorList>
    </citation>
    <scope>NUCLEOTIDE SEQUENCE</scope>
</reference>
<dbReference type="SMART" id="SM00282">
    <property type="entry name" value="LamG"/>
    <property type="match status" value="1"/>
</dbReference>
<proteinExistence type="predicted"/>
<dbReference type="OrthoDB" id="6252479at2759"/>
<evidence type="ECO:0000259" key="4">
    <source>
        <dbReference type="PROSITE" id="PS50026"/>
    </source>
</evidence>
<comment type="caution">
    <text evidence="5">The sequence shown here is derived from an EMBL/GenBank/DDBJ whole genome shotgun (WGS) entry which is preliminary data.</text>
</comment>
<keyword evidence="2" id="KW-0245">EGF-like domain</keyword>
<keyword evidence="6" id="KW-1185">Reference proteome</keyword>
<feature type="domain" description="Laminin G" evidence="3">
    <location>
        <begin position="50"/>
        <end position="192"/>
    </location>
</feature>
<feature type="disulfide bond" evidence="2">
    <location>
        <begin position="26"/>
        <end position="35"/>
    </location>
</feature>
<feature type="domain" description="EGF-like" evidence="4">
    <location>
        <begin position="1"/>
        <end position="36"/>
    </location>
</feature>
<dbReference type="InterPro" id="IPR050372">
    <property type="entry name" value="Neurexin-related_CASP"/>
</dbReference>
<sequence>KICGDTTCTANKICQKNAYGDYSCQCPEGRTGDMCTTVIPLCSGSACPIERPMTFAGRSYGRWKLEHSTKTRFSLRFRIRTRQSSAILMSARGQLDYSILQLERGNLLYKFDCGSGEGQVKIPVDLSDGQWHTIQLDRHGRQAELALDSSYTAVGVSPGIHAVLNVDSEEIFFGAEVDVFPNGYPDIRRGFE</sequence>
<dbReference type="InterPro" id="IPR013320">
    <property type="entry name" value="ConA-like_dom_sf"/>
</dbReference>
<dbReference type="InterPro" id="IPR000742">
    <property type="entry name" value="EGF"/>
</dbReference>
<evidence type="ECO:0000256" key="2">
    <source>
        <dbReference type="PROSITE-ProRule" id="PRU00076"/>
    </source>
</evidence>
<dbReference type="EMBL" id="CAJHNH020002244">
    <property type="protein sequence ID" value="CAG5126090.1"/>
    <property type="molecule type" value="Genomic_DNA"/>
</dbReference>
<evidence type="ECO:0000313" key="6">
    <source>
        <dbReference type="Proteomes" id="UP000678393"/>
    </source>
</evidence>
<dbReference type="SUPFAM" id="SSF49899">
    <property type="entry name" value="Concanavalin A-like lectins/glucanases"/>
    <property type="match status" value="1"/>
</dbReference>
<accession>A0A8S3ZE98</accession>
<dbReference type="CDD" id="cd00110">
    <property type="entry name" value="LamG"/>
    <property type="match status" value="1"/>
</dbReference>
<keyword evidence="1 2" id="KW-1015">Disulfide bond</keyword>
<protein>
    <submittedName>
        <fullName evidence="5">Uncharacterized protein</fullName>
    </submittedName>
</protein>
<dbReference type="PANTHER" id="PTHR15036:SF85">
    <property type="entry name" value="SP2353, ISOFORM A"/>
    <property type="match status" value="1"/>
</dbReference>
<dbReference type="AlphaFoldDB" id="A0A8S3ZE98"/>
<feature type="non-terminal residue" evidence="5">
    <location>
        <position position="1"/>
    </location>
</feature>
<dbReference type="PROSITE" id="PS00022">
    <property type="entry name" value="EGF_1"/>
    <property type="match status" value="1"/>
</dbReference>
<name>A0A8S3ZE98_9EUPU</name>
<dbReference type="Pfam" id="PF02210">
    <property type="entry name" value="Laminin_G_2"/>
    <property type="match status" value="1"/>
</dbReference>
<dbReference type="Gene3D" id="2.60.120.200">
    <property type="match status" value="1"/>
</dbReference>
<comment type="caution">
    <text evidence="2">Lacks conserved residue(s) required for the propagation of feature annotation.</text>
</comment>
<dbReference type="InterPro" id="IPR001791">
    <property type="entry name" value="Laminin_G"/>
</dbReference>
<evidence type="ECO:0000259" key="3">
    <source>
        <dbReference type="PROSITE" id="PS50025"/>
    </source>
</evidence>